<dbReference type="KEGG" id="cmah:C1I91_11085"/>
<reference evidence="2 3" key="1">
    <citation type="submission" date="2018-01" db="EMBL/GenBank/DDBJ databases">
        <title>Genome Sequencing and Assembly of Anaerobacter polyendosporus strain CT4.</title>
        <authorList>
            <person name="Tachaapaikoon C."/>
            <person name="Sutheeworapong S."/>
            <person name="Jenjaroenpun P."/>
            <person name="Wongsurawat T."/>
            <person name="Nookeaw I."/>
            <person name="Cheawchanlertfa P."/>
            <person name="Kosugi A."/>
            <person name="Cheevadhanarak S."/>
            <person name="Ratanakhanokchai K."/>
        </authorList>
    </citation>
    <scope>NUCLEOTIDE SEQUENCE [LARGE SCALE GENOMIC DNA]</scope>
    <source>
        <strain evidence="2 3">CT4</strain>
    </source>
</reference>
<keyword evidence="3" id="KW-1185">Reference proteome</keyword>
<dbReference type="RefSeq" id="WP_128212944.1">
    <property type="nucleotide sequence ID" value="NZ_CP025746.1"/>
</dbReference>
<evidence type="ECO:0000313" key="2">
    <source>
        <dbReference type="EMBL" id="QAA32152.1"/>
    </source>
</evidence>
<keyword evidence="1" id="KW-1133">Transmembrane helix</keyword>
<dbReference type="Proteomes" id="UP000286268">
    <property type="component" value="Chromosome"/>
</dbReference>
<dbReference type="EMBL" id="CP025746">
    <property type="protein sequence ID" value="QAA32152.1"/>
    <property type="molecule type" value="Genomic_DNA"/>
</dbReference>
<dbReference type="AlphaFoldDB" id="A0A3R5X1N8"/>
<organism evidence="2 3">
    <name type="scientific">Clostridium manihotivorum</name>
    <dbReference type="NCBI Taxonomy" id="2320868"/>
    <lineage>
        <taxon>Bacteria</taxon>
        <taxon>Bacillati</taxon>
        <taxon>Bacillota</taxon>
        <taxon>Clostridia</taxon>
        <taxon>Eubacteriales</taxon>
        <taxon>Clostridiaceae</taxon>
        <taxon>Clostridium</taxon>
    </lineage>
</organism>
<feature type="transmembrane region" description="Helical" evidence="1">
    <location>
        <begin position="50"/>
        <end position="74"/>
    </location>
</feature>
<evidence type="ECO:0000256" key="1">
    <source>
        <dbReference type="SAM" id="Phobius"/>
    </source>
</evidence>
<feature type="transmembrane region" description="Helical" evidence="1">
    <location>
        <begin position="98"/>
        <end position="120"/>
    </location>
</feature>
<proteinExistence type="predicted"/>
<keyword evidence="1" id="KW-0472">Membrane</keyword>
<keyword evidence="1" id="KW-0812">Transmembrane</keyword>
<feature type="transmembrane region" description="Helical" evidence="1">
    <location>
        <begin position="141"/>
        <end position="161"/>
    </location>
</feature>
<gene>
    <name evidence="2" type="ORF">C1I91_11085</name>
</gene>
<sequence length="278" mass="32367">MLYILGLTIYIVVIFLVSYMLYKSIIYKRYNSFETITEAQMLTPSLGQKVIYYMTLLQMLIIFIGLLIFDWFLVNFLQEKLIVPNNALLYLKTSESEIAVIAGIFIIIPLVGIIMMFFHSKDYDFVAIYKKLPTGTLQQNLVPLTSMLLICFILAFPFYILGMGDYVYFTDDYVAVDNFFTFSEKHYSYSEIKEIKTELTVNVHKNNYNFSYTILFKDKSSKSLPIDTSNDIIKAETILKSKNVKINHSKISKQVLEDIKSNYNKHITEIVENVYEVN</sequence>
<evidence type="ECO:0000313" key="3">
    <source>
        <dbReference type="Proteomes" id="UP000286268"/>
    </source>
</evidence>
<accession>A0A3R5X1N8</accession>
<feature type="transmembrane region" description="Helical" evidence="1">
    <location>
        <begin position="6"/>
        <end position="22"/>
    </location>
</feature>
<protein>
    <submittedName>
        <fullName evidence="2">Uncharacterized protein</fullName>
    </submittedName>
</protein>
<name>A0A3R5X1N8_9CLOT</name>